<proteinExistence type="predicted"/>
<organism evidence="3 4">
    <name type="scientific">Symbiochloris irregularis</name>
    <dbReference type="NCBI Taxonomy" id="706552"/>
    <lineage>
        <taxon>Eukaryota</taxon>
        <taxon>Viridiplantae</taxon>
        <taxon>Chlorophyta</taxon>
        <taxon>core chlorophytes</taxon>
        <taxon>Trebouxiophyceae</taxon>
        <taxon>Trebouxiales</taxon>
        <taxon>Trebouxiaceae</taxon>
        <taxon>Symbiochloris</taxon>
    </lineage>
</organism>
<evidence type="ECO:0000313" key="3">
    <source>
        <dbReference type="EMBL" id="KAK9787622.1"/>
    </source>
</evidence>
<dbReference type="PROSITE" id="PS50082">
    <property type="entry name" value="WD_REPEATS_2"/>
    <property type="match status" value="5"/>
</dbReference>
<dbReference type="GO" id="GO:0000045">
    <property type="term" value="P:autophagosome assembly"/>
    <property type="evidence" value="ECO:0007669"/>
    <property type="project" value="InterPro"/>
</dbReference>
<dbReference type="InterPro" id="IPR015943">
    <property type="entry name" value="WD40/YVTN_repeat-like_dom_sf"/>
</dbReference>
<accession>A0AAW1NN32</accession>
<feature type="repeat" description="WD" evidence="1">
    <location>
        <begin position="387"/>
        <end position="429"/>
    </location>
</feature>
<dbReference type="InterPro" id="IPR001680">
    <property type="entry name" value="WD40_rpt"/>
</dbReference>
<dbReference type="PANTHER" id="PTHR19878:SF8">
    <property type="entry name" value="AUTOPHAGY-RELATED 16, ISOFORM F"/>
    <property type="match status" value="1"/>
</dbReference>
<reference evidence="3 4" key="1">
    <citation type="journal article" date="2024" name="Nat. Commun.">
        <title>Phylogenomics reveals the evolutionary origins of lichenization in chlorophyte algae.</title>
        <authorList>
            <person name="Puginier C."/>
            <person name="Libourel C."/>
            <person name="Otte J."/>
            <person name="Skaloud P."/>
            <person name="Haon M."/>
            <person name="Grisel S."/>
            <person name="Petersen M."/>
            <person name="Berrin J.G."/>
            <person name="Delaux P.M."/>
            <person name="Dal Grande F."/>
            <person name="Keller J."/>
        </authorList>
    </citation>
    <scope>NUCLEOTIDE SEQUENCE [LARGE SCALE GENOMIC DNA]</scope>
    <source>
        <strain evidence="3 4">SAG 2036</strain>
    </source>
</reference>
<feature type="repeat" description="WD" evidence="1">
    <location>
        <begin position="345"/>
        <end position="386"/>
    </location>
</feature>
<dbReference type="SUPFAM" id="SSF50978">
    <property type="entry name" value="WD40 repeat-like"/>
    <property type="match status" value="1"/>
</dbReference>
<name>A0AAW1NN32_9CHLO</name>
<dbReference type="Proteomes" id="UP001465755">
    <property type="component" value="Unassembled WGS sequence"/>
</dbReference>
<dbReference type="Gene3D" id="2.130.10.10">
    <property type="entry name" value="YVTN repeat-like/Quinoprotein amine dehydrogenase"/>
    <property type="match status" value="2"/>
</dbReference>
<evidence type="ECO:0008006" key="5">
    <source>
        <dbReference type="Google" id="ProtNLM"/>
    </source>
</evidence>
<evidence type="ECO:0000313" key="4">
    <source>
        <dbReference type="Proteomes" id="UP001465755"/>
    </source>
</evidence>
<keyword evidence="4" id="KW-1185">Reference proteome</keyword>
<dbReference type="CDD" id="cd00200">
    <property type="entry name" value="WD40"/>
    <property type="match status" value="1"/>
</dbReference>
<sequence>MEVEAPPAIVQHFVQQLDTQSRSANAFARVFRDYQEVSDQLRRFQVRCAQLDKEAGELRHENEALRESALLQRNDTILKAQVAVAEEKAKAVQEELNVVLRDKARLAEDNLNAHRMLEVVRQTNKQQILELTEAAAKERELKAKVKSLNEQLDEVRKSHTLATSEVQSHIQARDKAEAQAVALQGDLKEVTQRLIEEKDQHLAKIERTNAMCEEMISHARQAERESLTKAAAAEKAAEEATQRTRQWRSGPAGLLDRMSSLSGRATQGITAASRQSSEGQSQAADSLAPLPPIELPGHAMNPVNAHAGCGYTLAFDRPGARVASGGDDKIIRIWDPADGRPIGSLEGMIETVTEVAFTSDSNTLLAAGTDKAVRVFNLETSRVRHTLTGHSGKVFSVACSPADARAAASSGQERFVRLWDLHRGISSQSKGFTSTVYSLKYNLEGSMVICGHHNGTLRFWDFRDNKLANEVAGLHTQQICSVAVGGRTGVVLTCGKDNCVRLVDARTFQVRKTLSAPGFMVATTSCTACLSPDETHAAAGSSNGAVFIWEIESGKAVRTLRDAGTQNVHVTAWSPLGRPLISLDKSGVMTRWQS</sequence>
<gene>
    <name evidence="3" type="ORF">WJX73_001530</name>
</gene>
<dbReference type="AlphaFoldDB" id="A0AAW1NN32"/>
<feature type="repeat" description="WD" evidence="1">
    <location>
        <begin position="530"/>
        <end position="559"/>
    </location>
</feature>
<keyword evidence="1" id="KW-0853">WD repeat</keyword>
<feature type="region of interest" description="Disordered" evidence="2">
    <location>
        <begin position="221"/>
        <end position="295"/>
    </location>
</feature>
<dbReference type="SMART" id="SM00320">
    <property type="entry name" value="WD40"/>
    <property type="match status" value="7"/>
</dbReference>
<dbReference type="InterPro" id="IPR045160">
    <property type="entry name" value="ATG16"/>
</dbReference>
<feature type="compositionally biased region" description="Polar residues" evidence="2">
    <location>
        <begin position="259"/>
        <end position="284"/>
    </location>
</feature>
<dbReference type="EMBL" id="JALJOQ010000243">
    <property type="protein sequence ID" value="KAK9787622.1"/>
    <property type="molecule type" value="Genomic_DNA"/>
</dbReference>
<dbReference type="PANTHER" id="PTHR19878">
    <property type="entry name" value="AUTOPHAGY PROTEIN 16-LIKE"/>
    <property type="match status" value="1"/>
</dbReference>
<evidence type="ECO:0000256" key="2">
    <source>
        <dbReference type="SAM" id="MobiDB-lite"/>
    </source>
</evidence>
<feature type="repeat" description="WD" evidence="1">
    <location>
        <begin position="303"/>
        <end position="344"/>
    </location>
</feature>
<dbReference type="InterPro" id="IPR036322">
    <property type="entry name" value="WD40_repeat_dom_sf"/>
</dbReference>
<protein>
    <recommendedName>
        <fullName evidence="5">Autophagy-related protein 16 domain-containing protein</fullName>
    </recommendedName>
</protein>
<evidence type="ECO:0000256" key="1">
    <source>
        <dbReference type="PROSITE-ProRule" id="PRU00221"/>
    </source>
</evidence>
<dbReference type="Pfam" id="PF00400">
    <property type="entry name" value="WD40"/>
    <property type="match status" value="4"/>
</dbReference>
<comment type="caution">
    <text evidence="3">The sequence shown here is derived from an EMBL/GenBank/DDBJ whole genome shotgun (WGS) entry which is preliminary data.</text>
</comment>
<dbReference type="PROSITE" id="PS50294">
    <property type="entry name" value="WD_REPEATS_REGION"/>
    <property type="match status" value="3"/>
</dbReference>
<feature type="repeat" description="WD" evidence="1">
    <location>
        <begin position="429"/>
        <end position="470"/>
    </location>
</feature>